<gene>
    <name evidence="2" type="ORF">CB5_LOCUS13260</name>
</gene>
<accession>A0A6V7PGQ4</accession>
<dbReference type="EMBL" id="LR862130">
    <property type="protein sequence ID" value="CAD1830049.1"/>
    <property type="molecule type" value="Genomic_DNA"/>
</dbReference>
<reference evidence="2" key="1">
    <citation type="submission" date="2020-07" db="EMBL/GenBank/DDBJ databases">
        <authorList>
            <person name="Lin J."/>
        </authorList>
    </citation>
    <scope>NUCLEOTIDE SEQUENCE</scope>
</reference>
<proteinExistence type="predicted"/>
<protein>
    <submittedName>
        <fullName evidence="2">Uncharacterized protein</fullName>
    </submittedName>
</protein>
<organism evidence="2">
    <name type="scientific">Ananas comosus var. bracteatus</name>
    <name type="common">red pineapple</name>
    <dbReference type="NCBI Taxonomy" id="296719"/>
    <lineage>
        <taxon>Eukaryota</taxon>
        <taxon>Viridiplantae</taxon>
        <taxon>Streptophyta</taxon>
        <taxon>Embryophyta</taxon>
        <taxon>Tracheophyta</taxon>
        <taxon>Spermatophyta</taxon>
        <taxon>Magnoliopsida</taxon>
        <taxon>Liliopsida</taxon>
        <taxon>Poales</taxon>
        <taxon>Bromeliaceae</taxon>
        <taxon>Bromelioideae</taxon>
        <taxon>Ananas</taxon>
    </lineage>
</organism>
<name>A0A6V7PGQ4_ANACO</name>
<evidence type="ECO:0000313" key="2">
    <source>
        <dbReference type="EMBL" id="CAD1830049.1"/>
    </source>
</evidence>
<feature type="region of interest" description="Disordered" evidence="1">
    <location>
        <begin position="63"/>
        <end position="84"/>
    </location>
</feature>
<evidence type="ECO:0000256" key="1">
    <source>
        <dbReference type="SAM" id="MobiDB-lite"/>
    </source>
</evidence>
<sequence>MLSSILRTSPLKELKVSGISVYLSPIFDITSSNSARRSSNDAKSLVIRVSRLLLRLEGCFGGSPPTLTTPASDDDMVPPRTSSDTNYHGLSVSIHKAHAAPVFLLKDGQAFVPVASLDLRVLRLNMQRE</sequence>
<dbReference type="AlphaFoldDB" id="A0A6V7PGQ4"/>